<evidence type="ECO:0000256" key="1">
    <source>
        <dbReference type="SAM" id="MobiDB-lite"/>
    </source>
</evidence>
<comment type="caution">
    <text evidence="2">The sequence shown here is derived from an EMBL/GenBank/DDBJ whole genome shotgun (WGS) entry which is preliminary data.</text>
</comment>
<dbReference type="PANTHER" id="PTHR31606:SF1">
    <property type="entry name" value="WW DOMAIN BINDING PROTEIN 2, ISOFORM E"/>
    <property type="match status" value="1"/>
</dbReference>
<dbReference type="PANTHER" id="PTHR31606">
    <property type="entry name" value="WW DOMAIN BINDING PROTEIN 2, ISOFORM E"/>
    <property type="match status" value="1"/>
</dbReference>
<evidence type="ECO:0000313" key="3">
    <source>
        <dbReference type="Proteomes" id="UP001239445"/>
    </source>
</evidence>
<proteinExistence type="predicted"/>
<gene>
    <name evidence="2" type="ORF">QBC47DRAFT_372316</name>
</gene>
<sequence>MADQFLAEQSRWTMAQYARTNDEDSWVMLTRDGKIVPIPGEKILFTSRPRVALEVSTPKELQVAEPFSIKCGDGIVYITNERVIYLPAIPSEQLKSFFSPVLNFSDTHVQSSWIGPWSWGGVVRPVAGGGIPMNIPRIDVKFTFKDGGHSDFQSKFEWLKERLHHAQELGMVPGQNFEPPPPYDPDAAGSSSGGPGPGGSTGDTQQAVADENQPPQPAPDEPPPDYLEAQTQAVAMQYEQRMRDEAERH</sequence>
<evidence type="ECO:0008006" key="4">
    <source>
        <dbReference type="Google" id="ProtNLM"/>
    </source>
</evidence>
<name>A0AAJ0FF72_9PEZI</name>
<dbReference type="AlphaFoldDB" id="A0AAJ0FF72"/>
<evidence type="ECO:0000313" key="2">
    <source>
        <dbReference type="EMBL" id="KAK1759539.1"/>
    </source>
</evidence>
<dbReference type="Proteomes" id="UP001239445">
    <property type="component" value="Unassembled WGS sequence"/>
</dbReference>
<organism evidence="2 3">
    <name type="scientific">Echria macrotheca</name>
    <dbReference type="NCBI Taxonomy" id="438768"/>
    <lineage>
        <taxon>Eukaryota</taxon>
        <taxon>Fungi</taxon>
        <taxon>Dikarya</taxon>
        <taxon>Ascomycota</taxon>
        <taxon>Pezizomycotina</taxon>
        <taxon>Sordariomycetes</taxon>
        <taxon>Sordariomycetidae</taxon>
        <taxon>Sordariales</taxon>
        <taxon>Schizotheciaceae</taxon>
        <taxon>Echria</taxon>
    </lineage>
</organism>
<dbReference type="EMBL" id="MU839828">
    <property type="protein sequence ID" value="KAK1759539.1"/>
    <property type="molecule type" value="Genomic_DNA"/>
</dbReference>
<dbReference type="GO" id="GO:0003713">
    <property type="term" value="F:transcription coactivator activity"/>
    <property type="evidence" value="ECO:0007669"/>
    <property type="project" value="InterPro"/>
</dbReference>
<accession>A0AAJ0FF72</accession>
<dbReference type="GO" id="GO:0031490">
    <property type="term" value="F:chromatin DNA binding"/>
    <property type="evidence" value="ECO:0007669"/>
    <property type="project" value="TreeGrafter"/>
</dbReference>
<dbReference type="GO" id="GO:0005634">
    <property type="term" value="C:nucleus"/>
    <property type="evidence" value="ECO:0007669"/>
    <property type="project" value="TreeGrafter"/>
</dbReference>
<feature type="region of interest" description="Disordered" evidence="1">
    <location>
        <begin position="171"/>
        <end position="249"/>
    </location>
</feature>
<feature type="compositionally biased region" description="Basic and acidic residues" evidence="1">
    <location>
        <begin position="240"/>
        <end position="249"/>
    </location>
</feature>
<feature type="compositionally biased region" description="Gly residues" evidence="1">
    <location>
        <begin position="191"/>
        <end position="201"/>
    </location>
</feature>
<dbReference type="SUPFAM" id="SSF50729">
    <property type="entry name" value="PH domain-like"/>
    <property type="match status" value="1"/>
</dbReference>
<reference evidence="2" key="1">
    <citation type="submission" date="2023-06" db="EMBL/GenBank/DDBJ databases">
        <title>Genome-scale phylogeny and comparative genomics of the fungal order Sordariales.</title>
        <authorList>
            <consortium name="Lawrence Berkeley National Laboratory"/>
            <person name="Hensen N."/>
            <person name="Bonometti L."/>
            <person name="Westerberg I."/>
            <person name="Brannstrom I.O."/>
            <person name="Guillou S."/>
            <person name="Cros-Aarteil S."/>
            <person name="Calhoun S."/>
            <person name="Haridas S."/>
            <person name="Kuo A."/>
            <person name="Mondo S."/>
            <person name="Pangilinan J."/>
            <person name="Riley R."/>
            <person name="Labutti K."/>
            <person name="Andreopoulos B."/>
            <person name="Lipzen A."/>
            <person name="Chen C."/>
            <person name="Yanf M."/>
            <person name="Daum C."/>
            <person name="Ng V."/>
            <person name="Clum A."/>
            <person name="Steindorff A."/>
            <person name="Ohm R."/>
            <person name="Martin F."/>
            <person name="Silar P."/>
            <person name="Natvig D."/>
            <person name="Lalanne C."/>
            <person name="Gautier V."/>
            <person name="Ament-Velasquez S.L."/>
            <person name="Kruys A."/>
            <person name="Hutchinson M.I."/>
            <person name="Powell A.J."/>
            <person name="Barry K."/>
            <person name="Miller A.N."/>
            <person name="Grigoriev I.V."/>
            <person name="Debuchy R."/>
            <person name="Gladieux P."/>
            <person name="Thoren M.H."/>
            <person name="Johannesson H."/>
        </authorList>
    </citation>
    <scope>NUCLEOTIDE SEQUENCE</scope>
    <source>
        <strain evidence="2">PSN4</strain>
    </source>
</reference>
<dbReference type="InterPro" id="IPR044852">
    <property type="entry name" value="WBP2-like"/>
</dbReference>
<feature type="compositionally biased region" description="Pro residues" evidence="1">
    <location>
        <begin position="214"/>
        <end position="225"/>
    </location>
</feature>
<dbReference type="CDD" id="cd13214">
    <property type="entry name" value="PH-GRAM_WBP2"/>
    <property type="match status" value="1"/>
</dbReference>
<protein>
    <recommendedName>
        <fullName evidence="4">WW domain-binding protein</fullName>
    </recommendedName>
</protein>
<keyword evidence="3" id="KW-1185">Reference proteome</keyword>